<dbReference type="Proteomes" id="UP001216579">
    <property type="component" value="Unassembled WGS sequence"/>
</dbReference>
<dbReference type="EMBL" id="JARJBC010000007">
    <property type="protein sequence ID" value="MDF3290191.1"/>
    <property type="molecule type" value="Genomic_DNA"/>
</dbReference>
<feature type="transmembrane region" description="Helical" evidence="1">
    <location>
        <begin position="130"/>
        <end position="151"/>
    </location>
</feature>
<feature type="transmembrane region" description="Helical" evidence="1">
    <location>
        <begin position="101"/>
        <end position="123"/>
    </location>
</feature>
<proteinExistence type="predicted"/>
<sequence length="223" mass="23691">MSAMTRGLGAARVAIALLAVSALAVTFDQALHIGEGAANWFSYFTNLSNLFGAAVLLVGGLALLTGRDPIGDAWRGAAALYLAVTGIVYWTLLAGQERGDVIVWANVVVHAVMPVAALADWLAGPPARPIRWVGGLPWLAFPLAYLAYSLLRGPFAHWYPYDFLDPRQPGGYLHVTTWALAVTAAFVFLMSLIVGLGNRLTGPGPMPVEELVSGTLTPIDPRP</sequence>
<keyword evidence="1" id="KW-1133">Transmembrane helix</keyword>
<feature type="transmembrane region" description="Helical" evidence="1">
    <location>
        <begin position="40"/>
        <end position="64"/>
    </location>
</feature>
<name>A0ABT5ZK32_9ACTN</name>
<evidence type="ECO:0000313" key="3">
    <source>
        <dbReference type="Proteomes" id="UP001216579"/>
    </source>
</evidence>
<dbReference type="NCBIfam" id="NF038065">
    <property type="entry name" value="Pr6Pr"/>
    <property type="match status" value="1"/>
</dbReference>
<evidence type="ECO:0000256" key="1">
    <source>
        <dbReference type="SAM" id="Phobius"/>
    </source>
</evidence>
<reference evidence="2 3" key="1">
    <citation type="submission" date="2023-03" db="EMBL/GenBank/DDBJ databases">
        <title>Draft genome sequence of Streptomyces sp. RB6PN23 isolated from peat swamp forest in Thailand.</title>
        <authorList>
            <person name="Klaysubun C."/>
            <person name="Duangmal K."/>
        </authorList>
    </citation>
    <scope>NUCLEOTIDE SEQUENCE [LARGE SCALE GENOMIC DNA]</scope>
    <source>
        <strain evidence="2 3">RB6PN23</strain>
    </source>
</reference>
<evidence type="ECO:0000313" key="2">
    <source>
        <dbReference type="EMBL" id="MDF3290191.1"/>
    </source>
</evidence>
<keyword evidence="1" id="KW-0812">Transmembrane</keyword>
<gene>
    <name evidence="2" type="ORF">P3G67_13230</name>
</gene>
<accession>A0ABT5ZK32</accession>
<organism evidence="2 3">
    <name type="scientific">Streptomyces silvisoli</name>
    <dbReference type="NCBI Taxonomy" id="3034235"/>
    <lineage>
        <taxon>Bacteria</taxon>
        <taxon>Bacillati</taxon>
        <taxon>Actinomycetota</taxon>
        <taxon>Actinomycetes</taxon>
        <taxon>Kitasatosporales</taxon>
        <taxon>Streptomycetaceae</taxon>
        <taxon>Streptomyces</taxon>
    </lineage>
</organism>
<comment type="caution">
    <text evidence="2">The sequence shown here is derived from an EMBL/GenBank/DDBJ whole genome shotgun (WGS) entry which is preliminary data.</text>
</comment>
<dbReference type="RefSeq" id="WP_276093645.1">
    <property type="nucleotide sequence ID" value="NZ_JARJBC010000007.1"/>
</dbReference>
<protein>
    <submittedName>
        <fullName evidence="2">Pr6Pr family membrane protein</fullName>
    </submittedName>
</protein>
<dbReference type="InterPro" id="IPR049713">
    <property type="entry name" value="Pr6Pr-like"/>
</dbReference>
<keyword evidence="3" id="KW-1185">Reference proteome</keyword>
<feature type="transmembrane region" description="Helical" evidence="1">
    <location>
        <begin position="76"/>
        <end position="95"/>
    </location>
</feature>
<keyword evidence="1" id="KW-0472">Membrane</keyword>
<feature type="transmembrane region" description="Helical" evidence="1">
    <location>
        <begin position="171"/>
        <end position="196"/>
    </location>
</feature>